<keyword evidence="2" id="KW-1185">Reference proteome</keyword>
<dbReference type="Proteomes" id="UP000801492">
    <property type="component" value="Unassembled WGS sequence"/>
</dbReference>
<comment type="caution">
    <text evidence="1">The sequence shown here is derived from an EMBL/GenBank/DDBJ whole genome shotgun (WGS) entry which is preliminary data.</text>
</comment>
<evidence type="ECO:0000313" key="1">
    <source>
        <dbReference type="EMBL" id="KAF2897886.1"/>
    </source>
</evidence>
<accession>A0A8K0GG29</accession>
<dbReference type="AlphaFoldDB" id="A0A8K0GG29"/>
<proteinExistence type="predicted"/>
<gene>
    <name evidence="1" type="ORF">ILUMI_08291</name>
</gene>
<organism evidence="1 2">
    <name type="scientific">Ignelater luminosus</name>
    <name type="common">Cucubano</name>
    <name type="synonym">Pyrophorus luminosus</name>
    <dbReference type="NCBI Taxonomy" id="2038154"/>
    <lineage>
        <taxon>Eukaryota</taxon>
        <taxon>Metazoa</taxon>
        <taxon>Ecdysozoa</taxon>
        <taxon>Arthropoda</taxon>
        <taxon>Hexapoda</taxon>
        <taxon>Insecta</taxon>
        <taxon>Pterygota</taxon>
        <taxon>Neoptera</taxon>
        <taxon>Endopterygota</taxon>
        <taxon>Coleoptera</taxon>
        <taxon>Polyphaga</taxon>
        <taxon>Elateriformia</taxon>
        <taxon>Elateroidea</taxon>
        <taxon>Elateridae</taxon>
        <taxon>Agrypninae</taxon>
        <taxon>Pyrophorini</taxon>
        <taxon>Ignelater</taxon>
    </lineage>
</organism>
<dbReference type="EMBL" id="VTPC01003880">
    <property type="protein sequence ID" value="KAF2897886.1"/>
    <property type="molecule type" value="Genomic_DNA"/>
</dbReference>
<dbReference type="OrthoDB" id="6770922at2759"/>
<evidence type="ECO:0000313" key="2">
    <source>
        <dbReference type="Proteomes" id="UP000801492"/>
    </source>
</evidence>
<reference evidence="1" key="1">
    <citation type="submission" date="2019-08" db="EMBL/GenBank/DDBJ databases">
        <title>The genome of the North American firefly Photinus pyralis.</title>
        <authorList>
            <consortium name="Photinus pyralis genome working group"/>
            <person name="Fallon T.R."/>
            <person name="Sander Lower S.E."/>
            <person name="Weng J.-K."/>
        </authorList>
    </citation>
    <scope>NUCLEOTIDE SEQUENCE</scope>
    <source>
        <strain evidence="1">TRF0915ILg1</strain>
        <tissue evidence="1">Whole body</tissue>
    </source>
</reference>
<protein>
    <submittedName>
        <fullName evidence="1">Uncharacterized protein</fullName>
    </submittedName>
</protein>
<name>A0A8K0GG29_IGNLU</name>
<sequence length="146" mass="16400">MDPAKEVLKSFTATSEIYDNVIKALKDSNIVPIPNRPWIEELKLHNIYLSDINTDGAIEVLLGADVVGSLLTGNRKEVRNGLIAFQTKLDSVKINEKSRIEVQLPFIENHPPLPTNYGLAMQRMNGTIKTLKSEGYYEAYQLVLND</sequence>